<feature type="non-terminal residue" evidence="2">
    <location>
        <position position="1"/>
    </location>
</feature>
<name>A0A6G1JCI3_9PLEO</name>
<dbReference type="EMBL" id="MU005574">
    <property type="protein sequence ID" value="KAF2688138.1"/>
    <property type="molecule type" value="Genomic_DNA"/>
</dbReference>
<protein>
    <submittedName>
        <fullName evidence="2">Uncharacterized protein</fullName>
    </submittedName>
</protein>
<keyword evidence="3" id="KW-1185">Reference proteome</keyword>
<gene>
    <name evidence="2" type="ORF">K458DRAFT_467769</name>
</gene>
<accession>A0A6G1JCI3</accession>
<feature type="compositionally biased region" description="Polar residues" evidence="1">
    <location>
        <begin position="124"/>
        <end position="138"/>
    </location>
</feature>
<evidence type="ECO:0000256" key="1">
    <source>
        <dbReference type="SAM" id="MobiDB-lite"/>
    </source>
</evidence>
<dbReference type="Proteomes" id="UP000799291">
    <property type="component" value="Unassembled WGS sequence"/>
</dbReference>
<evidence type="ECO:0000313" key="3">
    <source>
        <dbReference type="Proteomes" id="UP000799291"/>
    </source>
</evidence>
<organism evidence="2 3">
    <name type="scientific">Lentithecium fluviatile CBS 122367</name>
    <dbReference type="NCBI Taxonomy" id="1168545"/>
    <lineage>
        <taxon>Eukaryota</taxon>
        <taxon>Fungi</taxon>
        <taxon>Dikarya</taxon>
        <taxon>Ascomycota</taxon>
        <taxon>Pezizomycotina</taxon>
        <taxon>Dothideomycetes</taxon>
        <taxon>Pleosporomycetidae</taxon>
        <taxon>Pleosporales</taxon>
        <taxon>Massarineae</taxon>
        <taxon>Lentitheciaceae</taxon>
        <taxon>Lentithecium</taxon>
    </lineage>
</organism>
<feature type="region of interest" description="Disordered" evidence="1">
    <location>
        <begin position="122"/>
        <end position="143"/>
    </location>
</feature>
<sequence>DIFHSIAKRQGRGLLAQKAVSQYFSENLGENPWVAEVRNLVLMALARTQINAWSIASGEDSVHEGKNGYKSITEKYGDLCELNPIEGKVTACLDLGKEHFRKLALKFRVRRATSRRIPHHSDLEVQTPNPTQRGTLQRDTPPAPAITTINYHIRSLGPVASPTADASRTDFAGIASALPSRSSEVTEEHAWLYGK</sequence>
<evidence type="ECO:0000313" key="2">
    <source>
        <dbReference type="EMBL" id="KAF2688138.1"/>
    </source>
</evidence>
<reference evidence="2" key="1">
    <citation type="journal article" date="2020" name="Stud. Mycol.">
        <title>101 Dothideomycetes genomes: a test case for predicting lifestyles and emergence of pathogens.</title>
        <authorList>
            <person name="Haridas S."/>
            <person name="Albert R."/>
            <person name="Binder M."/>
            <person name="Bloem J."/>
            <person name="Labutti K."/>
            <person name="Salamov A."/>
            <person name="Andreopoulos B."/>
            <person name="Baker S."/>
            <person name="Barry K."/>
            <person name="Bills G."/>
            <person name="Bluhm B."/>
            <person name="Cannon C."/>
            <person name="Castanera R."/>
            <person name="Culley D."/>
            <person name="Daum C."/>
            <person name="Ezra D."/>
            <person name="Gonzalez J."/>
            <person name="Henrissat B."/>
            <person name="Kuo A."/>
            <person name="Liang C."/>
            <person name="Lipzen A."/>
            <person name="Lutzoni F."/>
            <person name="Magnuson J."/>
            <person name="Mondo S."/>
            <person name="Nolan M."/>
            <person name="Ohm R."/>
            <person name="Pangilinan J."/>
            <person name="Park H.-J."/>
            <person name="Ramirez L."/>
            <person name="Alfaro M."/>
            <person name="Sun H."/>
            <person name="Tritt A."/>
            <person name="Yoshinaga Y."/>
            <person name="Zwiers L.-H."/>
            <person name="Turgeon B."/>
            <person name="Goodwin S."/>
            <person name="Spatafora J."/>
            <person name="Crous P."/>
            <person name="Grigoriev I."/>
        </authorList>
    </citation>
    <scope>NUCLEOTIDE SEQUENCE</scope>
    <source>
        <strain evidence="2">CBS 122367</strain>
    </source>
</reference>
<proteinExistence type="predicted"/>
<dbReference type="AlphaFoldDB" id="A0A6G1JCI3"/>
<dbReference type="OrthoDB" id="3540210at2759"/>